<accession>A0ABQ2GVI2</accession>
<protein>
    <recommendedName>
        <fullName evidence="3">N-formylglutamate amidohydrolase</fullName>
    </recommendedName>
</protein>
<comment type="caution">
    <text evidence="1">The sequence shown here is derived from an EMBL/GenBank/DDBJ whole genome shotgun (WGS) entry which is preliminary data.</text>
</comment>
<dbReference type="Proteomes" id="UP000661918">
    <property type="component" value="Unassembled WGS sequence"/>
</dbReference>
<dbReference type="InterPro" id="IPR007709">
    <property type="entry name" value="N-FG_amidohydro"/>
</dbReference>
<organism evidence="1 2">
    <name type="scientific">Deinococcus aerophilus</name>
    <dbReference type="NCBI Taxonomy" id="522488"/>
    <lineage>
        <taxon>Bacteria</taxon>
        <taxon>Thermotogati</taxon>
        <taxon>Deinococcota</taxon>
        <taxon>Deinococci</taxon>
        <taxon>Deinococcales</taxon>
        <taxon>Deinococcaceae</taxon>
        <taxon>Deinococcus</taxon>
    </lineage>
</organism>
<dbReference type="Pfam" id="PF05013">
    <property type="entry name" value="FGase"/>
    <property type="match status" value="1"/>
</dbReference>
<gene>
    <name evidence="1" type="ORF">GCM10010841_25000</name>
</gene>
<keyword evidence="2" id="KW-1185">Reference proteome</keyword>
<dbReference type="Gene3D" id="3.40.630.40">
    <property type="entry name" value="Zn-dependent exopeptidases"/>
    <property type="match status" value="1"/>
</dbReference>
<sequence>MKARGAELHAAEVTPATPYARTVTPERTSLLIVTPHPSGQLPADVLREMLGDDIFDTPAREAFLQRLFDDGDAYTDLLYSLPGARHVQAPWSRFAVDLNRERDDRVDNGVIKHTDFDRRPLYGPGYDLSEQAREERLRRLWDPFDAAVTAALSGARLMIVGHSMAPFGPKLGLDTGTPRPAICLMPGTEAAPTFPHDRWGALQNAAETAFADVINASPYRRVTLGEPWSTDTLSLSHSRRSGVPAFGIEFNAGLHLQEGRPVDAVMRQMNAAFAVFAEAALQLVHSGD</sequence>
<proteinExistence type="predicted"/>
<evidence type="ECO:0000313" key="1">
    <source>
        <dbReference type="EMBL" id="GGM15590.1"/>
    </source>
</evidence>
<evidence type="ECO:0000313" key="2">
    <source>
        <dbReference type="Proteomes" id="UP000661918"/>
    </source>
</evidence>
<dbReference type="EMBL" id="BMOM01000022">
    <property type="protein sequence ID" value="GGM15590.1"/>
    <property type="molecule type" value="Genomic_DNA"/>
</dbReference>
<name>A0ABQ2GVI2_9DEIO</name>
<dbReference type="SUPFAM" id="SSF53187">
    <property type="entry name" value="Zn-dependent exopeptidases"/>
    <property type="match status" value="1"/>
</dbReference>
<evidence type="ECO:0008006" key="3">
    <source>
        <dbReference type="Google" id="ProtNLM"/>
    </source>
</evidence>
<reference evidence="2" key="1">
    <citation type="journal article" date="2019" name="Int. J. Syst. Evol. Microbiol.">
        <title>The Global Catalogue of Microorganisms (GCM) 10K type strain sequencing project: providing services to taxonomists for standard genome sequencing and annotation.</title>
        <authorList>
            <consortium name="The Broad Institute Genomics Platform"/>
            <consortium name="The Broad Institute Genome Sequencing Center for Infectious Disease"/>
            <person name="Wu L."/>
            <person name="Ma J."/>
        </authorList>
    </citation>
    <scope>NUCLEOTIDE SEQUENCE [LARGE SCALE GENOMIC DNA]</scope>
    <source>
        <strain evidence="2">JCM 15443</strain>
    </source>
</reference>